<keyword evidence="1" id="KW-0547">Nucleotide-binding</keyword>
<organism evidence="7">
    <name type="scientific">Perkinsus marinus (strain ATCC 50983 / TXsc)</name>
    <dbReference type="NCBI Taxonomy" id="423536"/>
    <lineage>
        <taxon>Eukaryota</taxon>
        <taxon>Sar</taxon>
        <taxon>Alveolata</taxon>
        <taxon>Perkinsozoa</taxon>
        <taxon>Perkinsea</taxon>
        <taxon>Perkinsida</taxon>
        <taxon>Perkinsidae</taxon>
        <taxon>Perkinsus</taxon>
    </lineage>
</organism>
<feature type="compositionally biased region" description="Acidic residues" evidence="4">
    <location>
        <begin position="944"/>
        <end position="964"/>
    </location>
</feature>
<accession>C5L7I7</accession>
<dbReference type="Gene3D" id="3.40.50.300">
    <property type="entry name" value="P-loop containing nucleotide triphosphate hydrolases"/>
    <property type="match status" value="1"/>
</dbReference>
<dbReference type="InterPro" id="IPR027417">
    <property type="entry name" value="P-loop_NTPase"/>
</dbReference>
<feature type="region of interest" description="Disordered" evidence="4">
    <location>
        <begin position="1129"/>
        <end position="1176"/>
    </location>
</feature>
<comment type="similarity">
    <text evidence="3">Belongs to the TRAFAC class dynamin-like GTPase superfamily. GB1/RHD3 GTPase family.</text>
</comment>
<evidence type="ECO:0000256" key="3">
    <source>
        <dbReference type="PROSITE-ProRule" id="PRU01052"/>
    </source>
</evidence>
<evidence type="ECO:0000256" key="2">
    <source>
        <dbReference type="ARBA" id="ARBA00023134"/>
    </source>
</evidence>
<keyword evidence="7" id="KW-1185">Reference proteome</keyword>
<evidence type="ECO:0000259" key="5">
    <source>
        <dbReference type="PROSITE" id="PS51715"/>
    </source>
</evidence>
<sequence>MSTSMIEHTPLSVNRRASNTTVYYHYDDHPKKTTSFPPPKPPSGRVANLLSAGHYSTPSTGSAALSEHLRHAGRWIPAKVMSVIPPDDPRAGGSRIGLVHLDCKPMARVEQVRYAAPPVGMPLYPAGPMSGPPLDFIDVPAAFSMFNSSASSSSPSLIPGPSVGPPTVRVMRTATTIPTAYRRPSYITKTTSMAFKNPGKAVQLVSFDGDKLVVDPEALALLEALGHDKHISVVTVVGMLQTGKSYVLNRLVRGPNGAANASDDPQNKENKLLNKLLKFGKKKDGSGNRPPSVVFETGSDVNGCTQGIWMYICDEELHDKVVVFLDCEGLGRDRAHDSKLMAMAMLMSSVLIYNSKGGLDESAFNGLSLVCEHADQLIREFNRECGGAAVEGVLSTSFLWVLRDFALKMENEFGEAMSSSEYLESALKTIGKKDVSRAMFECFVDVDCDTLVQPTVNEADLQKLDSISDGKLRKEFSDQVQALCGKIWNMAASRAVTINKCGGGTPFTPFALAVYIRKIIQISGLFVTELDKKAEGISHDEQLTRRQRDEALAGIDTLKKTALVDLTAKVAELEEELTRRDRKEEELLAQLEGKEGEMERMTDSSAADTARKRESQANKSWEGKLERLEKQVEELTREKEELEDVLVSTEERMKEAQEGKDDFESSKNNEIDTLTETLIGKTGEIARLTEELEKAAAELEKAENGVKEAELALFTTTRDMAADHEKNVAEWRARVAQLEGENEEVRARLRAEVDGREKAIRVVYEEKAAATEAAHEAMTKLREEIKELKDRVARGGGPRSKRKCLPFCTSSVYGSVLQLYSKADDRFVRVIVNTSKLQQDYRDGKSCLPNPSRRYYHAVAETRIVGFANPPWDQPWDPSEPPGESVEITMQNDDMSECRFDVGEISTAFHDSAAAHQDYSWVVTADDLIAVAPESLLEMKSVNDDEVYDGEGEGDEEVEEEDDGGERADESAGEEGDEPPRERTGEPGRDRDASKKRLATGVSEVDTEMSQIGERRYAEGKLATMMALAYAMQESARLRVGSAVLYFTSVGGPLESTYLLYMEDMMPIIDERSETLEKNLDDAWEELKRSSEKVAYPLIDRLEAELARVGREIKAKPGPSEIYALSELRAKAMGGAGQPEHDEEGGNQGGNSEDEGDMMEDEAGENPDDEDEEAED</sequence>
<dbReference type="Pfam" id="PF02263">
    <property type="entry name" value="GBP"/>
    <property type="match status" value="1"/>
</dbReference>
<feature type="compositionally biased region" description="Basic and acidic residues" evidence="4">
    <location>
        <begin position="609"/>
        <end position="622"/>
    </location>
</feature>
<dbReference type="PANTHER" id="PTHR10751">
    <property type="entry name" value="GUANYLATE BINDING PROTEIN"/>
    <property type="match status" value="1"/>
</dbReference>
<feature type="region of interest" description="Disordered" evidence="4">
    <location>
        <begin position="941"/>
        <end position="1009"/>
    </location>
</feature>
<dbReference type="EMBL" id="GG679899">
    <property type="protein sequence ID" value="EER07449.1"/>
    <property type="molecule type" value="Genomic_DNA"/>
</dbReference>
<feature type="region of interest" description="Disordered" evidence="4">
    <location>
        <begin position="577"/>
        <end position="622"/>
    </location>
</feature>
<dbReference type="AlphaFoldDB" id="C5L7I7"/>
<dbReference type="GO" id="GO:0005525">
    <property type="term" value="F:GTP binding"/>
    <property type="evidence" value="ECO:0007669"/>
    <property type="project" value="UniProtKB-KW"/>
</dbReference>
<evidence type="ECO:0000256" key="1">
    <source>
        <dbReference type="ARBA" id="ARBA00022741"/>
    </source>
</evidence>
<name>C5L7I7_PERM5</name>
<keyword evidence="2" id="KW-0342">GTP-binding</keyword>
<dbReference type="PROSITE" id="PS51715">
    <property type="entry name" value="G_GB1_RHD3"/>
    <property type="match status" value="1"/>
</dbReference>
<dbReference type="InterPro" id="IPR030386">
    <property type="entry name" value="G_GB1_RHD3_dom"/>
</dbReference>
<dbReference type="SUPFAM" id="SSF52540">
    <property type="entry name" value="P-loop containing nucleoside triphosphate hydrolases"/>
    <property type="match status" value="1"/>
</dbReference>
<dbReference type="OrthoDB" id="2135133at2759"/>
<gene>
    <name evidence="6" type="ORF">Pmar_PMAR020611</name>
</gene>
<dbReference type="InterPro" id="IPR015894">
    <property type="entry name" value="Guanylate-bd_N"/>
</dbReference>
<feature type="domain" description="GB1/RHD3-type G" evidence="5">
    <location>
        <begin position="228"/>
        <end position="492"/>
    </location>
</feature>
<evidence type="ECO:0000256" key="4">
    <source>
        <dbReference type="SAM" id="MobiDB-lite"/>
    </source>
</evidence>
<feature type="compositionally biased region" description="Basic and acidic residues" evidence="4">
    <location>
        <begin position="577"/>
        <end position="602"/>
    </location>
</feature>
<dbReference type="RefSeq" id="XP_002775633.1">
    <property type="nucleotide sequence ID" value="XM_002775587.1"/>
</dbReference>
<reference evidence="6 7" key="1">
    <citation type="submission" date="2008-07" db="EMBL/GenBank/DDBJ databases">
        <authorList>
            <person name="El-Sayed N."/>
            <person name="Caler E."/>
            <person name="Inman J."/>
            <person name="Amedeo P."/>
            <person name="Hass B."/>
            <person name="Wortman J."/>
        </authorList>
    </citation>
    <scope>NUCLEOTIDE SEQUENCE [LARGE SCALE GENOMIC DNA]</scope>
    <source>
        <strain evidence="7">ATCC 50983 / TXsc</strain>
    </source>
</reference>
<feature type="compositionally biased region" description="Basic and acidic residues" evidence="4">
    <location>
        <begin position="978"/>
        <end position="995"/>
    </location>
</feature>
<evidence type="ECO:0000313" key="7">
    <source>
        <dbReference type="Proteomes" id="UP000007800"/>
    </source>
</evidence>
<proteinExistence type="inferred from homology"/>
<dbReference type="GeneID" id="9041193"/>
<feature type="compositionally biased region" description="Acidic residues" evidence="4">
    <location>
        <begin position="1152"/>
        <end position="1176"/>
    </location>
</feature>
<dbReference type="GO" id="GO:0003924">
    <property type="term" value="F:GTPase activity"/>
    <property type="evidence" value="ECO:0007669"/>
    <property type="project" value="InterPro"/>
</dbReference>
<dbReference type="InParanoid" id="C5L7I7"/>
<dbReference type="Proteomes" id="UP000007800">
    <property type="component" value="Unassembled WGS sequence"/>
</dbReference>
<evidence type="ECO:0000313" key="6">
    <source>
        <dbReference type="EMBL" id="EER07449.1"/>
    </source>
</evidence>
<protein>
    <submittedName>
        <fullName evidence="6">Interferon-induced guanylate-binding protein, putative</fullName>
    </submittedName>
</protein>